<dbReference type="HOGENOM" id="CLU_035311_1_1_11"/>
<gene>
    <name evidence="7" type="ordered locus">Strop_2714</name>
</gene>
<sequence length="436" mass="47917">MSDDQDIERLLRRCAPTALDALVRRHGQFDLCEDALQEALLVAATSWPQRGQPDEPVAWLVKVSNRKLTDYWRSEHARRRREDIVAAQEAPALRHAPGADAELLADTPKPAPDDELEMLLLCAHPALSELSKIALALRTVGGLTTAEIAQATMVTEATMAQRISRAKATVRAAGASFTRSHRDREDRLAAALHVLYLIFNEGYTATMGENLIRADLTVEAIRVTRQLHRLLPDDGEVTGLLALMLLIDARRSARTTEDGRLVPLAQQDRRRWDYGAIAEAVKLLEHALATAPLGPYQLQAAVAAVHAEAASAEETDWQQIAILYGMLERRSGNPVVTLNRAVAVGFAHGPGAGLAVLDSVADDVRLRRSHRPDAVRAHLLERLNEHASAREHYRRAARAAHNQCEKRYLEERAADLTAVEPTTSSDSDRALVTIGA</sequence>
<dbReference type="GO" id="GO:0016987">
    <property type="term" value="F:sigma factor activity"/>
    <property type="evidence" value="ECO:0007669"/>
    <property type="project" value="UniProtKB-KW"/>
</dbReference>
<evidence type="ECO:0000313" key="7">
    <source>
        <dbReference type="EMBL" id="ABP55158.1"/>
    </source>
</evidence>
<dbReference type="PANTHER" id="PTHR47756:SF2">
    <property type="entry name" value="BLL6612 PROTEIN"/>
    <property type="match status" value="1"/>
</dbReference>
<reference evidence="8" key="1">
    <citation type="journal article" date="2007" name="Proc. Natl. Acad. Sci. U.S.A.">
        <title>Genome sequencing reveals complex secondary metabolome in the marine actinomycete Salinispora tropica.</title>
        <authorList>
            <person name="Udwary D.W."/>
            <person name="Zeigler L."/>
            <person name="Asolkar R.N."/>
            <person name="Singan V."/>
            <person name="Lapidus A."/>
            <person name="Fenical W."/>
            <person name="Jensen P.R."/>
            <person name="Moore B.S."/>
        </authorList>
    </citation>
    <scope>NUCLEOTIDE SEQUENCE [LARGE SCALE GENOMIC DNA]</scope>
    <source>
        <strain evidence="8">ATCC BAA-916 / DSM 44818 / CNB-440</strain>
    </source>
</reference>
<proteinExistence type="inferred from homology"/>
<dbReference type="EMBL" id="CP000667">
    <property type="protein sequence ID" value="ABP55158.1"/>
    <property type="molecule type" value="Genomic_DNA"/>
</dbReference>
<accession>A4X8F8</accession>
<dbReference type="Pfam" id="PF08281">
    <property type="entry name" value="Sigma70_r4_2"/>
    <property type="match status" value="1"/>
</dbReference>
<dbReference type="Gene3D" id="1.10.10.10">
    <property type="entry name" value="Winged helix-like DNA-binding domain superfamily/Winged helix DNA-binding domain"/>
    <property type="match status" value="1"/>
</dbReference>
<keyword evidence="2" id="KW-0805">Transcription regulation</keyword>
<dbReference type="eggNOG" id="COG4941">
    <property type="taxonomic scope" value="Bacteria"/>
</dbReference>
<keyword evidence="8" id="KW-1185">Reference proteome</keyword>
<evidence type="ECO:0000259" key="6">
    <source>
        <dbReference type="Pfam" id="PF20239"/>
    </source>
</evidence>
<evidence type="ECO:0000256" key="3">
    <source>
        <dbReference type="ARBA" id="ARBA00023082"/>
    </source>
</evidence>
<dbReference type="InterPro" id="IPR036388">
    <property type="entry name" value="WH-like_DNA-bd_sf"/>
</dbReference>
<dbReference type="InterPro" id="IPR013325">
    <property type="entry name" value="RNA_pol_sigma_r2"/>
</dbReference>
<keyword evidence="3" id="KW-0731">Sigma factor</keyword>
<dbReference type="SUPFAM" id="SSF88946">
    <property type="entry name" value="Sigma2 domain of RNA polymerase sigma factors"/>
    <property type="match status" value="1"/>
</dbReference>
<dbReference type="InterPro" id="IPR013249">
    <property type="entry name" value="RNA_pol_sigma70_r4_t2"/>
</dbReference>
<dbReference type="KEGG" id="stp:Strop_2714"/>
<evidence type="ECO:0000313" key="8">
    <source>
        <dbReference type="Proteomes" id="UP000000235"/>
    </source>
</evidence>
<dbReference type="PATRIC" id="fig|369723.5.peg.2794"/>
<feature type="domain" description="DUF6596" evidence="6">
    <location>
        <begin position="187"/>
        <end position="287"/>
    </location>
</feature>
<evidence type="ECO:0000256" key="1">
    <source>
        <dbReference type="ARBA" id="ARBA00010641"/>
    </source>
</evidence>
<dbReference type="AlphaFoldDB" id="A4X8F8"/>
<evidence type="ECO:0000256" key="2">
    <source>
        <dbReference type="ARBA" id="ARBA00023015"/>
    </source>
</evidence>
<evidence type="ECO:0000259" key="5">
    <source>
        <dbReference type="Pfam" id="PF08281"/>
    </source>
</evidence>
<dbReference type="RefSeq" id="WP_012013939.1">
    <property type="nucleotide sequence ID" value="NC_009380.1"/>
</dbReference>
<dbReference type="GO" id="GO:0003677">
    <property type="term" value="F:DNA binding"/>
    <property type="evidence" value="ECO:0007669"/>
    <property type="project" value="InterPro"/>
</dbReference>
<dbReference type="Proteomes" id="UP000000235">
    <property type="component" value="Chromosome"/>
</dbReference>
<evidence type="ECO:0000256" key="4">
    <source>
        <dbReference type="ARBA" id="ARBA00023163"/>
    </source>
</evidence>
<dbReference type="Gene3D" id="1.10.1740.10">
    <property type="match status" value="1"/>
</dbReference>
<keyword evidence="4" id="KW-0804">Transcription</keyword>
<name>A4X8F8_SALTO</name>
<dbReference type="InterPro" id="IPR013324">
    <property type="entry name" value="RNA_pol_sigma_r3/r4-like"/>
</dbReference>
<dbReference type="GO" id="GO:0006352">
    <property type="term" value="P:DNA-templated transcription initiation"/>
    <property type="evidence" value="ECO:0007669"/>
    <property type="project" value="InterPro"/>
</dbReference>
<organism evidence="7 8">
    <name type="scientific">Salinispora tropica (strain ATCC BAA-916 / DSM 44818 / JCM 13857 / NBRC 105044 / CNB-440)</name>
    <dbReference type="NCBI Taxonomy" id="369723"/>
    <lineage>
        <taxon>Bacteria</taxon>
        <taxon>Bacillati</taxon>
        <taxon>Actinomycetota</taxon>
        <taxon>Actinomycetes</taxon>
        <taxon>Micromonosporales</taxon>
        <taxon>Micromonosporaceae</taxon>
        <taxon>Salinispora</taxon>
    </lineage>
</organism>
<dbReference type="InterPro" id="IPR014284">
    <property type="entry name" value="RNA_pol_sigma-70_dom"/>
</dbReference>
<dbReference type="STRING" id="369723.Strop_2714"/>
<dbReference type="SUPFAM" id="SSF88659">
    <property type="entry name" value="Sigma3 and sigma4 domains of RNA polymerase sigma factors"/>
    <property type="match status" value="1"/>
</dbReference>
<feature type="domain" description="RNA polymerase sigma factor 70 region 4 type 2" evidence="5">
    <location>
        <begin position="119"/>
        <end position="168"/>
    </location>
</feature>
<comment type="similarity">
    <text evidence="1">Belongs to the sigma-70 factor family. ECF subfamily.</text>
</comment>
<dbReference type="NCBIfam" id="TIGR02937">
    <property type="entry name" value="sigma70-ECF"/>
    <property type="match status" value="1"/>
</dbReference>
<dbReference type="Pfam" id="PF20239">
    <property type="entry name" value="DUF6596"/>
    <property type="match status" value="1"/>
</dbReference>
<dbReference type="InterPro" id="IPR046531">
    <property type="entry name" value="DUF6596"/>
</dbReference>
<protein>
    <submittedName>
        <fullName evidence="7">Sigma-70, region 4 type 2</fullName>
    </submittedName>
</protein>
<dbReference type="PANTHER" id="PTHR47756">
    <property type="entry name" value="BLL6612 PROTEIN-RELATED"/>
    <property type="match status" value="1"/>
</dbReference>